<reference evidence="3 4" key="1">
    <citation type="submission" date="2017-06" db="EMBL/GenBank/DDBJ databases">
        <title>Global population genomics of the pathogenic fungus Cryptococcus neoformans var. grubii.</title>
        <authorList>
            <person name="Cuomo C."/>
            <person name="Litvintseva A."/>
            <person name="Chen Y."/>
            <person name="Young S."/>
            <person name="Zeng Q."/>
            <person name="Chapman S."/>
            <person name="Gujja S."/>
            <person name="Saif S."/>
            <person name="Birren B."/>
        </authorList>
    </citation>
    <scope>NUCLEOTIDE SEQUENCE [LARGE SCALE GENOMIC DNA]</scope>
    <source>
        <strain evidence="3 4">Tu259-1</strain>
    </source>
</reference>
<feature type="compositionally biased region" description="Polar residues" evidence="2">
    <location>
        <begin position="26"/>
        <end position="36"/>
    </location>
</feature>
<organism evidence="3 4">
    <name type="scientific">Cryptococcus neoformans Tu259-1</name>
    <dbReference type="NCBI Taxonomy" id="1230072"/>
    <lineage>
        <taxon>Eukaryota</taxon>
        <taxon>Fungi</taxon>
        <taxon>Dikarya</taxon>
        <taxon>Basidiomycota</taxon>
        <taxon>Agaricomycotina</taxon>
        <taxon>Tremellomycetes</taxon>
        <taxon>Tremellales</taxon>
        <taxon>Cryptococcaceae</taxon>
        <taxon>Cryptococcus</taxon>
        <taxon>Cryptococcus neoformans species complex</taxon>
    </lineage>
</organism>
<dbReference type="EMBL" id="AMKT01000018">
    <property type="protein sequence ID" value="OXG27726.1"/>
    <property type="molecule type" value="Genomic_DNA"/>
</dbReference>
<feature type="region of interest" description="Disordered" evidence="2">
    <location>
        <begin position="215"/>
        <end position="246"/>
    </location>
</feature>
<gene>
    <name evidence="3" type="ORF">C361_00997</name>
</gene>
<feature type="coiled-coil region" evidence="1">
    <location>
        <begin position="249"/>
        <end position="276"/>
    </location>
</feature>
<dbReference type="OrthoDB" id="2537650at2759"/>
<name>A0A854QNG1_CRYNE</name>
<evidence type="ECO:0000313" key="3">
    <source>
        <dbReference type="EMBL" id="OXG27726.1"/>
    </source>
</evidence>
<feature type="region of interest" description="Disordered" evidence="2">
    <location>
        <begin position="276"/>
        <end position="460"/>
    </location>
</feature>
<protein>
    <submittedName>
        <fullName evidence="3">Uncharacterized protein</fullName>
    </submittedName>
</protein>
<evidence type="ECO:0000313" key="4">
    <source>
        <dbReference type="Proteomes" id="UP000199727"/>
    </source>
</evidence>
<feature type="compositionally biased region" description="Basic and acidic residues" evidence="2">
    <location>
        <begin position="227"/>
        <end position="246"/>
    </location>
</feature>
<accession>A0A854QNG1</accession>
<feature type="compositionally biased region" description="Basic and acidic residues" evidence="2">
    <location>
        <begin position="421"/>
        <end position="435"/>
    </location>
</feature>
<dbReference type="Proteomes" id="UP000199727">
    <property type="component" value="Unassembled WGS sequence"/>
</dbReference>
<proteinExistence type="predicted"/>
<feature type="compositionally biased region" description="Low complexity" evidence="2">
    <location>
        <begin position="405"/>
        <end position="420"/>
    </location>
</feature>
<feature type="compositionally biased region" description="Low complexity" evidence="2">
    <location>
        <begin position="316"/>
        <end position="333"/>
    </location>
</feature>
<evidence type="ECO:0000256" key="1">
    <source>
        <dbReference type="SAM" id="Coils"/>
    </source>
</evidence>
<sequence length="460" mass="51507">MFGYYSPVLPKPAAHSPVYASAVHESPQSTSSNRFSVTARDFAPPPPPSNTSKQQQQHQQQETPQAAKENRKKFSDDDFNFLSDRSSHTSSTNPPPPPRQTSQTPDTHLNLPPPSVNDPYVSSFIKPIGPVDHRRPSLHRSSSAPGEHQSHLLLPSALPPGRESDRGSKEVHQQPIFEVFNAELSSEGSEMSKKLRHLLETVLKGQEQVGKMHFNLEGLGEDDGLEQEERGGKGEDEKKANYKGIEDRLEKREKGVDEIMEKLDELSETLRTYHDLGTPKLSFNHTHTSPQSNRTKHRNTVSVPPISTDYPSHENPTSSVSPTSATSPTSLRPPSHPSIIRAQSSIDRAPTIRAPRPQSPLRQTFRPETASSGEGEQQLHPWGTRPDSDFSNLSPLRLENEHSLDSPLSSSPPQSQPKPKSFWDIEHEREREKGHKQQWLENVDQVIDSPFQMEDTSRPF</sequence>
<feature type="compositionally biased region" description="Basic and acidic residues" evidence="2">
    <location>
        <begin position="162"/>
        <end position="172"/>
    </location>
</feature>
<feature type="region of interest" description="Disordered" evidence="2">
    <location>
        <begin position="1"/>
        <end position="174"/>
    </location>
</feature>
<evidence type="ECO:0000256" key="2">
    <source>
        <dbReference type="SAM" id="MobiDB-lite"/>
    </source>
</evidence>
<keyword evidence="1" id="KW-0175">Coiled coil</keyword>
<feature type="compositionally biased region" description="Polar residues" evidence="2">
    <location>
        <begin position="281"/>
        <end position="293"/>
    </location>
</feature>
<comment type="caution">
    <text evidence="3">The sequence shown here is derived from an EMBL/GenBank/DDBJ whole genome shotgun (WGS) entry which is preliminary data.</text>
</comment>
<dbReference type="AlphaFoldDB" id="A0A854QNG1"/>